<dbReference type="Proteomes" id="UP000635245">
    <property type="component" value="Unassembled WGS sequence"/>
</dbReference>
<proteinExistence type="predicted"/>
<evidence type="ECO:0000313" key="3">
    <source>
        <dbReference type="EMBL" id="MBK1787747.1"/>
    </source>
</evidence>
<dbReference type="InterPro" id="IPR001932">
    <property type="entry name" value="PPM-type_phosphatase-like_dom"/>
</dbReference>
<accession>A0A934QT30</accession>
<dbReference type="InterPro" id="IPR052016">
    <property type="entry name" value="Bact_Sigma-Reg"/>
</dbReference>
<dbReference type="PANTHER" id="PTHR43156">
    <property type="entry name" value="STAGE II SPORULATION PROTEIN E-RELATED"/>
    <property type="match status" value="1"/>
</dbReference>
<sequence>MDAALDRQPGDSSAQARASADVAWRHVAFLLEASRQLAGSLNVRRTVLRSLRLAVPYLGEWVMLAIFEGRGATFYACGGDGVMSEPVTVDRVPEDSALWRIGRVGRTELLHVALERDPEDGLGSLIPDEGLRAAAATLRPADVLGVGLNARGSTAGALVAVRAAGAGYDEPDVEIAEEFARHAAMALDSARLYEERVHTSATLQASLRPPELPVVPGARIAARYRAAHAQLDIGGDFYDVHGEPGDTSVVVGDVCGKGVEAAVLTGKARQTIKTAARFDRSPASILAALNDVLYADHSDRFVTVACVRVRPGSGGAGAVATVAVAGHPPPLVLRRDGTVEEPDVSGTLSGVLPDLSYRETEVWLAPGDAMLLYTDGVYEARGRDDFFGQERLRELLPGYAGANPETLCEVVEQRVVEHLDGAEHDDIALLALRIGD</sequence>
<dbReference type="Pfam" id="PF07228">
    <property type="entry name" value="SpoIIE"/>
    <property type="match status" value="1"/>
</dbReference>
<keyword evidence="4" id="KW-1185">Reference proteome</keyword>
<dbReference type="Gene3D" id="3.60.40.10">
    <property type="entry name" value="PPM-type phosphatase domain"/>
    <property type="match status" value="1"/>
</dbReference>
<feature type="domain" description="PPM-type phosphatase" evidence="2">
    <location>
        <begin position="215"/>
        <end position="434"/>
    </location>
</feature>
<dbReference type="AlphaFoldDB" id="A0A934QT30"/>
<dbReference type="SUPFAM" id="SSF81606">
    <property type="entry name" value="PP2C-like"/>
    <property type="match status" value="1"/>
</dbReference>
<dbReference type="InterPro" id="IPR029016">
    <property type="entry name" value="GAF-like_dom_sf"/>
</dbReference>
<gene>
    <name evidence="3" type="ORF">JHE00_25750</name>
</gene>
<dbReference type="SMART" id="SM00331">
    <property type="entry name" value="PP2C_SIG"/>
    <property type="match status" value="1"/>
</dbReference>
<evidence type="ECO:0000256" key="1">
    <source>
        <dbReference type="ARBA" id="ARBA00022801"/>
    </source>
</evidence>
<reference evidence="3" key="1">
    <citation type="submission" date="2020-12" db="EMBL/GenBank/DDBJ databases">
        <title>Prauserella sp. ASG 168, a novel actinomycete isolated from cave rock.</title>
        <authorList>
            <person name="Suriyachadkun C."/>
        </authorList>
    </citation>
    <scope>NUCLEOTIDE SEQUENCE</scope>
    <source>
        <strain evidence="3">ASG 168</strain>
    </source>
</reference>
<dbReference type="Gene3D" id="3.30.450.40">
    <property type="match status" value="1"/>
</dbReference>
<dbReference type="RefSeq" id="WP_200322698.1">
    <property type="nucleotide sequence ID" value="NZ_JAENJH010000007.1"/>
</dbReference>
<dbReference type="SUPFAM" id="SSF55781">
    <property type="entry name" value="GAF domain-like"/>
    <property type="match status" value="1"/>
</dbReference>
<dbReference type="InterPro" id="IPR036457">
    <property type="entry name" value="PPM-type-like_dom_sf"/>
</dbReference>
<comment type="caution">
    <text evidence="3">The sequence shown here is derived from an EMBL/GenBank/DDBJ whole genome shotgun (WGS) entry which is preliminary data.</text>
</comment>
<dbReference type="PANTHER" id="PTHR43156:SF2">
    <property type="entry name" value="STAGE II SPORULATION PROTEIN E"/>
    <property type="match status" value="1"/>
</dbReference>
<evidence type="ECO:0000313" key="4">
    <source>
        <dbReference type="Proteomes" id="UP000635245"/>
    </source>
</evidence>
<dbReference type="EMBL" id="JAENJH010000007">
    <property type="protein sequence ID" value="MBK1787747.1"/>
    <property type="molecule type" value="Genomic_DNA"/>
</dbReference>
<protein>
    <submittedName>
        <fullName evidence="3">SpoIIE family protein phosphatase</fullName>
    </submittedName>
</protein>
<keyword evidence="1" id="KW-0378">Hydrolase</keyword>
<name>A0A934QT30_9PSEU</name>
<dbReference type="GO" id="GO:0016791">
    <property type="term" value="F:phosphatase activity"/>
    <property type="evidence" value="ECO:0007669"/>
    <property type="project" value="TreeGrafter"/>
</dbReference>
<organism evidence="3 4">
    <name type="scientific">Prauserella cavernicola</name>
    <dbReference type="NCBI Taxonomy" id="2800127"/>
    <lineage>
        <taxon>Bacteria</taxon>
        <taxon>Bacillati</taxon>
        <taxon>Actinomycetota</taxon>
        <taxon>Actinomycetes</taxon>
        <taxon>Pseudonocardiales</taxon>
        <taxon>Pseudonocardiaceae</taxon>
        <taxon>Prauserella</taxon>
    </lineage>
</organism>
<evidence type="ECO:0000259" key="2">
    <source>
        <dbReference type="SMART" id="SM00331"/>
    </source>
</evidence>